<dbReference type="GO" id="GO:0003824">
    <property type="term" value="F:catalytic activity"/>
    <property type="evidence" value="ECO:0007669"/>
    <property type="project" value="UniProtKB-ARBA"/>
</dbReference>
<dbReference type="NCBIfam" id="TIGR00229">
    <property type="entry name" value="sensory_box"/>
    <property type="match status" value="1"/>
</dbReference>
<dbReference type="InterPro" id="IPR035965">
    <property type="entry name" value="PAS-like_dom_sf"/>
</dbReference>
<protein>
    <submittedName>
        <fullName evidence="4">PAS/PAC sensor-containing diguanylate cyclase</fullName>
    </submittedName>
</protein>
<dbReference type="Gene3D" id="3.30.70.270">
    <property type="match status" value="1"/>
</dbReference>
<dbReference type="STRING" id="1316936.K678_16330"/>
<sequence>MIMSFASLAEVFVIIIANIVLLGTMLALSSGRRDGVLFWAMGFFWHAVTYVILLLWPSAWTELGLLAATLTYALGLTFLALGLGRFLAQKISGWVLWLPCALILVTAPFINEWPLARVVLRGTILAAQTGYLLYFLLRHRHSAPGGGKYYLVVGFAILVLFQIFRTVYAAVMGGAGWPLLSLDISQFLGQIEPAKLISLSLVITLPSLIGISSLFIIKDRLRQDVEDMRLFMQKVLDAIPHQICVIDRSGAITGVNRAWNRFAIENDGHPDSVGPGANYLRVTLAADEALGRGIEEVLDHRRDHLSTEYPCHTPKRQRWFLLQATPLDDSRGRAVISHTDITAQKELERLQLHSLTMFRDVANLVPGILYKARERSKDEGRPVFEFMSPRISDLGLEAQAVCENADLLLSRVHPDDLHPMVDSVQRCSAARSAWHMQLRLRQRDGSYRWYQGRATPEQENNGTEIVWYGYFQDIDELKSHEERIRVLAHHDALTGLPNRILFNDRLVQSMALARRDQHKMAVLFIDLDRFKPVNDRYGHDMGDALLREVAERLRGCLREVDTPARIGGDEFVILLHRVTDEEDARTVADKAAAAMAAPFLINDTILTISSSIGISVFPDHGESANELLIHADREMYRRKSGN</sequence>
<keyword evidence="1" id="KW-0472">Membrane</keyword>
<evidence type="ECO:0000313" key="4">
    <source>
        <dbReference type="EMBL" id="EPY00398.1"/>
    </source>
</evidence>
<reference evidence="4 5" key="1">
    <citation type="submission" date="2013-04" db="EMBL/GenBank/DDBJ databases">
        <authorList>
            <person name="Kuznetsov B."/>
            <person name="Ivanovsky R."/>
        </authorList>
    </citation>
    <scope>NUCLEOTIDE SEQUENCE [LARGE SCALE GENOMIC DNA]</scope>
    <source>
        <strain evidence="4 5">MGU-K5</strain>
    </source>
</reference>
<evidence type="ECO:0000313" key="5">
    <source>
        <dbReference type="Proteomes" id="UP000015350"/>
    </source>
</evidence>
<dbReference type="EMBL" id="AQPH01000099">
    <property type="protein sequence ID" value="EPY00398.1"/>
    <property type="molecule type" value="Genomic_DNA"/>
</dbReference>
<dbReference type="Gene3D" id="3.30.450.20">
    <property type="entry name" value="PAS domain"/>
    <property type="match status" value="2"/>
</dbReference>
<dbReference type="SUPFAM" id="SSF55785">
    <property type="entry name" value="PYP-like sensor domain (PAS domain)"/>
    <property type="match status" value="2"/>
</dbReference>
<dbReference type="InterPro" id="IPR029787">
    <property type="entry name" value="Nucleotide_cyclase"/>
</dbReference>
<proteinExistence type="predicted"/>
<name>S9S8J7_MAGFU</name>
<dbReference type="InterPro" id="IPR000160">
    <property type="entry name" value="GGDEF_dom"/>
</dbReference>
<dbReference type="OrthoDB" id="9812260at2"/>
<feature type="transmembrane region" description="Helical" evidence="1">
    <location>
        <begin position="149"/>
        <end position="177"/>
    </location>
</feature>
<dbReference type="InterPro" id="IPR052155">
    <property type="entry name" value="Biofilm_reg_signaling"/>
</dbReference>
<dbReference type="PATRIC" id="fig|1316936.3.peg.3243"/>
<dbReference type="PROSITE" id="PS50887">
    <property type="entry name" value="GGDEF"/>
    <property type="match status" value="1"/>
</dbReference>
<accession>S9S8J7</accession>
<dbReference type="InterPro" id="IPR013656">
    <property type="entry name" value="PAS_4"/>
</dbReference>
<dbReference type="InterPro" id="IPR013655">
    <property type="entry name" value="PAS_fold_3"/>
</dbReference>
<dbReference type="InterPro" id="IPR000014">
    <property type="entry name" value="PAS"/>
</dbReference>
<dbReference type="Proteomes" id="UP000015350">
    <property type="component" value="Unassembled WGS sequence"/>
</dbReference>
<dbReference type="SMART" id="SM00267">
    <property type="entry name" value="GGDEF"/>
    <property type="match status" value="1"/>
</dbReference>
<evidence type="ECO:0000256" key="1">
    <source>
        <dbReference type="SAM" id="Phobius"/>
    </source>
</evidence>
<dbReference type="InterPro" id="IPR043128">
    <property type="entry name" value="Rev_trsase/Diguanyl_cyclase"/>
</dbReference>
<keyword evidence="1" id="KW-0812">Transmembrane</keyword>
<dbReference type="SMART" id="SM00086">
    <property type="entry name" value="PAC"/>
    <property type="match status" value="2"/>
</dbReference>
<dbReference type="CDD" id="cd01949">
    <property type="entry name" value="GGDEF"/>
    <property type="match status" value="1"/>
</dbReference>
<feature type="domain" description="PAC" evidence="2">
    <location>
        <begin position="434"/>
        <end position="486"/>
    </location>
</feature>
<dbReference type="CDD" id="cd00130">
    <property type="entry name" value="PAS"/>
    <property type="match status" value="1"/>
</dbReference>
<dbReference type="InterPro" id="IPR001610">
    <property type="entry name" value="PAC"/>
</dbReference>
<feature type="transmembrane region" description="Helical" evidence="1">
    <location>
        <begin position="116"/>
        <end position="137"/>
    </location>
</feature>
<dbReference type="PROSITE" id="PS50113">
    <property type="entry name" value="PAC"/>
    <property type="match status" value="1"/>
</dbReference>
<keyword evidence="1" id="KW-1133">Transmembrane helix</keyword>
<dbReference type="NCBIfam" id="TIGR00254">
    <property type="entry name" value="GGDEF"/>
    <property type="match status" value="1"/>
</dbReference>
<feature type="transmembrane region" description="Helical" evidence="1">
    <location>
        <begin position="197"/>
        <end position="217"/>
    </location>
</feature>
<dbReference type="InterPro" id="IPR000700">
    <property type="entry name" value="PAS-assoc_C"/>
</dbReference>
<dbReference type="AlphaFoldDB" id="S9S8J7"/>
<dbReference type="PANTHER" id="PTHR44757:SF2">
    <property type="entry name" value="BIOFILM ARCHITECTURE MAINTENANCE PROTEIN MBAA"/>
    <property type="match status" value="1"/>
</dbReference>
<gene>
    <name evidence="4" type="ORF">K678_16330</name>
</gene>
<dbReference type="Pfam" id="PF08448">
    <property type="entry name" value="PAS_4"/>
    <property type="match status" value="1"/>
</dbReference>
<evidence type="ECO:0000259" key="3">
    <source>
        <dbReference type="PROSITE" id="PS50887"/>
    </source>
</evidence>
<dbReference type="Pfam" id="PF08447">
    <property type="entry name" value="PAS_3"/>
    <property type="match status" value="1"/>
</dbReference>
<dbReference type="PANTHER" id="PTHR44757">
    <property type="entry name" value="DIGUANYLATE CYCLASE DGCP"/>
    <property type="match status" value="1"/>
</dbReference>
<feature type="transmembrane region" description="Helical" evidence="1">
    <location>
        <begin position="6"/>
        <end position="29"/>
    </location>
</feature>
<feature type="transmembrane region" description="Helical" evidence="1">
    <location>
        <begin position="91"/>
        <end position="110"/>
    </location>
</feature>
<dbReference type="FunFam" id="3.30.70.270:FF:000001">
    <property type="entry name" value="Diguanylate cyclase domain protein"/>
    <property type="match status" value="1"/>
</dbReference>
<feature type="transmembrane region" description="Helical" evidence="1">
    <location>
        <begin position="36"/>
        <end position="57"/>
    </location>
</feature>
<comment type="caution">
    <text evidence="4">The sequence shown here is derived from an EMBL/GenBank/DDBJ whole genome shotgun (WGS) entry which is preliminary data.</text>
</comment>
<evidence type="ECO:0000259" key="2">
    <source>
        <dbReference type="PROSITE" id="PS50113"/>
    </source>
</evidence>
<dbReference type="eggNOG" id="COG2199">
    <property type="taxonomic scope" value="Bacteria"/>
</dbReference>
<feature type="transmembrane region" description="Helical" evidence="1">
    <location>
        <begin position="63"/>
        <end position="84"/>
    </location>
</feature>
<dbReference type="SUPFAM" id="SSF55073">
    <property type="entry name" value="Nucleotide cyclase"/>
    <property type="match status" value="1"/>
</dbReference>
<organism evidence="4 5">
    <name type="scientific">Magnetospirillum fulvum MGU-K5</name>
    <dbReference type="NCBI Taxonomy" id="1316936"/>
    <lineage>
        <taxon>Bacteria</taxon>
        <taxon>Pseudomonadati</taxon>
        <taxon>Pseudomonadota</taxon>
        <taxon>Alphaproteobacteria</taxon>
        <taxon>Rhodospirillales</taxon>
        <taxon>Rhodospirillaceae</taxon>
        <taxon>Magnetospirillum</taxon>
    </lineage>
</organism>
<feature type="domain" description="GGDEF" evidence="3">
    <location>
        <begin position="518"/>
        <end position="642"/>
    </location>
</feature>
<dbReference type="Pfam" id="PF00990">
    <property type="entry name" value="GGDEF"/>
    <property type="match status" value="1"/>
</dbReference>